<evidence type="ECO:0000256" key="13">
    <source>
        <dbReference type="ARBA" id="ARBA00042443"/>
    </source>
</evidence>
<evidence type="ECO:0000256" key="3">
    <source>
        <dbReference type="ARBA" id="ARBA00022490"/>
    </source>
</evidence>
<dbReference type="EC" id="2.5.1.7" evidence="11"/>
<dbReference type="SUPFAM" id="SSF55205">
    <property type="entry name" value="EPT/RTPC-like"/>
    <property type="match status" value="1"/>
</dbReference>
<dbReference type="AlphaFoldDB" id="A0A2J0Q813"/>
<dbReference type="NCBIfam" id="NF006873">
    <property type="entry name" value="PRK09369.1"/>
    <property type="match status" value="1"/>
</dbReference>
<dbReference type="GO" id="GO:0071555">
    <property type="term" value="P:cell wall organization"/>
    <property type="evidence" value="ECO:0007669"/>
    <property type="project" value="UniProtKB-KW"/>
</dbReference>
<comment type="caution">
    <text evidence="17">The sequence shown here is derived from an EMBL/GenBank/DDBJ whole genome shotgun (WGS) entry which is preliminary data.</text>
</comment>
<dbReference type="InterPro" id="IPR001986">
    <property type="entry name" value="Enolpyruvate_Tfrase_dom"/>
</dbReference>
<evidence type="ECO:0000256" key="8">
    <source>
        <dbReference type="ARBA" id="ARBA00023306"/>
    </source>
</evidence>
<keyword evidence="6" id="KW-0133">Cell shape</keyword>
<comment type="similarity">
    <text evidence="10">Belongs to the EPSP synthase family. MurA subfamily.</text>
</comment>
<evidence type="ECO:0000256" key="1">
    <source>
        <dbReference type="ARBA" id="ARBA00004496"/>
    </source>
</evidence>
<dbReference type="SUPFAM" id="SSF47413">
    <property type="entry name" value="lambda repressor-like DNA-binding domains"/>
    <property type="match status" value="1"/>
</dbReference>
<dbReference type="Gene3D" id="1.10.260.40">
    <property type="entry name" value="lambda repressor-like DNA-binding domains"/>
    <property type="match status" value="1"/>
</dbReference>
<dbReference type="InterPro" id="IPR013792">
    <property type="entry name" value="RNA3'P_cycl/enolpyr_Trfase_a/b"/>
</dbReference>
<reference evidence="17 18" key="1">
    <citation type="submission" date="2017-09" db="EMBL/GenBank/DDBJ databases">
        <title>Depth-based differentiation of microbial function through sediment-hosted aquifers and enrichment of novel symbionts in the deep terrestrial subsurface.</title>
        <authorList>
            <person name="Probst A.J."/>
            <person name="Ladd B."/>
            <person name="Jarett J.K."/>
            <person name="Geller-Mcgrath D.E."/>
            <person name="Sieber C.M."/>
            <person name="Emerson J.B."/>
            <person name="Anantharaman K."/>
            <person name="Thomas B.C."/>
            <person name="Malmstrom R."/>
            <person name="Stieglmeier M."/>
            <person name="Klingl A."/>
            <person name="Woyke T."/>
            <person name="Ryan C.M."/>
            <person name="Banfield J.F."/>
        </authorList>
    </citation>
    <scope>NUCLEOTIDE SEQUENCE [LARGE SCALE GENOMIC DNA]</scope>
    <source>
        <strain evidence="17">CG10_big_fil_rev_8_21_14_0_10_36_16</strain>
    </source>
</reference>
<evidence type="ECO:0000313" key="17">
    <source>
        <dbReference type="EMBL" id="PJE51290.1"/>
    </source>
</evidence>
<evidence type="ECO:0000256" key="11">
    <source>
        <dbReference type="ARBA" id="ARBA00039108"/>
    </source>
</evidence>
<feature type="domain" description="HTH cro/C1-type" evidence="16">
    <location>
        <begin position="16"/>
        <end position="70"/>
    </location>
</feature>
<proteinExistence type="inferred from homology"/>
<dbReference type="SMART" id="SM00530">
    <property type="entry name" value="HTH_XRE"/>
    <property type="match status" value="1"/>
</dbReference>
<evidence type="ECO:0000256" key="10">
    <source>
        <dbReference type="ARBA" id="ARBA00038367"/>
    </source>
</evidence>
<keyword evidence="8" id="KW-0131">Cell cycle</keyword>
<dbReference type="InterPro" id="IPR010982">
    <property type="entry name" value="Lambda_DNA-bd_dom_sf"/>
</dbReference>
<evidence type="ECO:0000256" key="7">
    <source>
        <dbReference type="ARBA" id="ARBA00022984"/>
    </source>
</evidence>
<keyword evidence="7" id="KW-0573">Peptidoglycan synthesis</keyword>
<accession>A0A2J0Q813</accession>
<dbReference type="GO" id="GO:0009252">
    <property type="term" value="P:peptidoglycan biosynthetic process"/>
    <property type="evidence" value="ECO:0007669"/>
    <property type="project" value="UniProtKB-KW"/>
</dbReference>
<dbReference type="InterPro" id="IPR036968">
    <property type="entry name" value="Enolpyruvate_Tfrase_sf"/>
</dbReference>
<dbReference type="Proteomes" id="UP000228496">
    <property type="component" value="Unassembled WGS sequence"/>
</dbReference>
<keyword evidence="3" id="KW-0963">Cytoplasm</keyword>
<keyword evidence="9" id="KW-0961">Cell wall biogenesis/degradation</keyword>
<evidence type="ECO:0000256" key="4">
    <source>
        <dbReference type="ARBA" id="ARBA00022618"/>
    </source>
</evidence>
<evidence type="ECO:0000256" key="9">
    <source>
        <dbReference type="ARBA" id="ARBA00023316"/>
    </source>
</evidence>
<evidence type="ECO:0000256" key="14">
    <source>
        <dbReference type="ARBA" id="ARBA00042842"/>
    </source>
</evidence>
<evidence type="ECO:0000256" key="5">
    <source>
        <dbReference type="ARBA" id="ARBA00022679"/>
    </source>
</evidence>
<evidence type="ECO:0000256" key="6">
    <source>
        <dbReference type="ARBA" id="ARBA00022960"/>
    </source>
</evidence>
<evidence type="ECO:0000256" key="2">
    <source>
        <dbReference type="ARBA" id="ARBA00004752"/>
    </source>
</evidence>
<dbReference type="GO" id="GO:0003677">
    <property type="term" value="F:DNA binding"/>
    <property type="evidence" value="ECO:0007669"/>
    <property type="project" value="InterPro"/>
</dbReference>
<name>A0A2J0Q813_9BACT</name>
<sequence>MKTYDSTAQKKLGQFIKNLRKQRGLSQAQFAKALATSQPAVARMESGKQNFSTGELLKISRILDRKILAIPESLDFEIRGGQKVSGSITTNFSKNGSVSLLCASLLNQNKTTLHGIARIEEINRLIEIMESMGVNVRWVGTHSLEITPPKKLSLSKINSQSASRVRSSLMLIGPSIHNKPSFRLPHAGGCKMGNRTITAHRFGLEKLGINIETKRGYYDVRTTKLKPAEITMYEASDTATNNVLMASALIPGTTKISFAPPNYQVQELCFFLEKMGVKIDGIGTTSLVVHGISKFNKPLEYHNSEDPIEAMMFISVAATTGSKLTIKRAPINFLELELLKLEKMGLKFSLSKKYKSYNGKTELVDITVLPSKLKSSADKIHALPYPGINSDNLPFFVPIATQSEGTTLIHDWMWENRAIYFTELNRLGANITLADPHRVFVSGKTKLKATQVVCPPALRPAMIILIAMLAAEGTSVLRNVYSINRGYEEIAERLNSIGAQIRVLGEL</sequence>
<keyword evidence="4" id="KW-0132">Cell division</keyword>
<evidence type="ECO:0000259" key="16">
    <source>
        <dbReference type="PROSITE" id="PS50943"/>
    </source>
</evidence>
<dbReference type="InterPro" id="IPR001387">
    <property type="entry name" value="Cro/C1-type_HTH"/>
</dbReference>
<dbReference type="PANTHER" id="PTHR43783">
    <property type="entry name" value="UDP-N-ACETYLGLUCOSAMINE 1-CARBOXYVINYLTRANSFERASE"/>
    <property type="match status" value="1"/>
</dbReference>
<dbReference type="CDD" id="cd00093">
    <property type="entry name" value="HTH_XRE"/>
    <property type="match status" value="1"/>
</dbReference>
<comment type="pathway">
    <text evidence="2">Cell wall biogenesis; peptidoglycan biosynthesis.</text>
</comment>
<evidence type="ECO:0000256" key="12">
    <source>
        <dbReference type="ARBA" id="ARBA00039754"/>
    </source>
</evidence>
<dbReference type="Pfam" id="PF00275">
    <property type="entry name" value="EPSP_synthase"/>
    <property type="match status" value="2"/>
</dbReference>
<dbReference type="GO" id="GO:0005737">
    <property type="term" value="C:cytoplasm"/>
    <property type="evidence" value="ECO:0007669"/>
    <property type="project" value="UniProtKB-SubCell"/>
</dbReference>
<comment type="subcellular location">
    <subcellularLocation>
        <location evidence="1">Cytoplasm</location>
    </subcellularLocation>
</comment>
<dbReference type="InterPro" id="IPR050068">
    <property type="entry name" value="MurA_subfamily"/>
</dbReference>
<dbReference type="PANTHER" id="PTHR43783:SF1">
    <property type="entry name" value="UDP-N-ACETYLGLUCOSAMINE 1-CARBOXYVINYLTRANSFERASE"/>
    <property type="match status" value="1"/>
</dbReference>
<dbReference type="PROSITE" id="PS50943">
    <property type="entry name" value="HTH_CROC1"/>
    <property type="match status" value="1"/>
</dbReference>
<protein>
    <recommendedName>
        <fullName evidence="12">UDP-N-acetylglucosamine 1-carboxyvinyltransferase</fullName>
        <ecNumber evidence="11">2.5.1.7</ecNumber>
    </recommendedName>
    <alternativeName>
        <fullName evidence="13">Enoylpyruvate transferase</fullName>
    </alternativeName>
    <alternativeName>
        <fullName evidence="14">UDP-N-acetylglucosamine enolpyruvyl transferase</fullName>
    </alternativeName>
</protein>
<evidence type="ECO:0000313" key="18">
    <source>
        <dbReference type="Proteomes" id="UP000228496"/>
    </source>
</evidence>
<dbReference type="GO" id="GO:0008360">
    <property type="term" value="P:regulation of cell shape"/>
    <property type="evidence" value="ECO:0007669"/>
    <property type="project" value="UniProtKB-KW"/>
</dbReference>
<dbReference type="GO" id="GO:0008760">
    <property type="term" value="F:UDP-N-acetylglucosamine 1-carboxyvinyltransferase activity"/>
    <property type="evidence" value="ECO:0007669"/>
    <property type="project" value="UniProtKB-EC"/>
</dbReference>
<dbReference type="Pfam" id="PF01381">
    <property type="entry name" value="HTH_3"/>
    <property type="match status" value="1"/>
</dbReference>
<evidence type="ECO:0000256" key="15">
    <source>
        <dbReference type="ARBA" id="ARBA00047527"/>
    </source>
</evidence>
<dbReference type="EMBL" id="PCXQ01000003">
    <property type="protein sequence ID" value="PJE51290.1"/>
    <property type="molecule type" value="Genomic_DNA"/>
</dbReference>
<gene>
    <name evidence="17" type="ORF">COV29_00850</name>
</gene>
<organism evidence="17 18">
    <name type="scientific">Candidatus Yanofskybacteria bacterium CG10_big_fil_rev_8_21_14_0_10_36_16</name>
    <dbReference type="NCBI Taxonomy" id="1975096"/>
    <lineage>
        <taxon>Bacteria</taxon>
        <taxon>Candidatus Yanofskyibacteriota</taxon>
    </lineage>
</organism>
<dbReference type="GO" id="GO:0051301">
    <property type="term" value="P:cell division"/>
    <property type="evidence" value="ECO:0007669"/>
    <property type="project" value="UniProtKB-KW"/>
</dbReference>
<comment type="catalytic activity">
    <reaction evidence="15">
        <text>phosphoenolpyruvate + UDP-N-acetyl-alpha-D-glucosamine = UDP-N-acetyl-3-O-(1-carboxyvinyl)-alpha-D-glucosamine + phosphate</text>
        <dbReference type="Rhea" id="RHEA:18681"/>
        <dbReference type="ChEBI" id="CHEBI:43474"/>
        <dbReference type="ChEBI" id="CHEBI:57705"/>
        <dbReference type="ChEBI" id="CHEBI:58702"/>
        <dbReference type="ChEBI" id="CHEBI:68483"/>
        <dbReference type="EC" id="2.5.1.7"/>
    </reaction>
</comment>
<dbReference type="Gene3D" id="3.65.10.10">
    <property type="entry name" value="Enolpyruvate transferase domain"/>
    <property type="match status" value="2"/>
</dbReference>
<keyword evidence="5 17" id="KW-0808">Transferase</keyword>